<proteinExistence type="predicted"/>
<dbReference type="EMBL" id="CP010519">
    <property type="protein sequence ID" value="AJE84705.1"/>
    <property type="molecule type" value="Genomic_DNA"/>
</dbReference>
<evidence type="ECO:0000256" key="1">
    <source>
        <dbReference type="SAM" id="MobiDB-lite"/>
    </source>
</evidence>
<name>A0A0B5EZA9_STRA4</name>
<dbReference type="Proteomes" id="UP000031523">
    <property type="component" value="Chromosome"/>
</dbReference>
<dbReference type="AlphaFoldDB" id="A0A0B5EZA9"/>
<gene>
    <name evidence="2" type="ORF">SLNWT_4329</name>
</gene>
<evidence type="ECO:0000313" key="3">
    <source>
        <dbReference type="Proteomes" id="UP000031523"/>
    </source>
</evidence>
<reference evidence="2 3" key="1">
    <citation type="submission" date="2015-01" db="EMBL/GenBank/DDBJ databases">
        <title>Enhanced salinomycin production by adjusting the supply of polyketide extender units in Streptomyce albus DSM 41398.</title>
        <authorList>
            <person name="Lu C."/>
        </authorList>
    </citation>
    <scope>NUCLEOTIDE SEQUENCE [LARGE SCALE GENOMIC DNA]</scope>
    <source>
        <strain evidence="3">ATCC 21838 / DSM 41398 / FERM P-419 / JCM 4703 / NBRC 107858</strain>
    </source>
</reference>
<dbReference type="KEGG" id="sals:SLNWT_4329"/>
<keyword evidence="3" id="KW-1185">Reference proteome</keyword>
<organism evidence="2 3">
    <name type="scientific">Streptomyces albus (strain ATCC 21838 / DSM 41398 / FERM P-419 / JCM 4703 / NBRC 107858)</name>
    <dbReference type="NCBI Taxonomy" id="1081613"/>
    <lineage>
        <taxon>Bacteria</taxon>
        <taxon>Bacillati</taxon>
        <taxon>Actinomycetota</taxon>
        <taxon>Actinomycetes</taxon>
        <taxon>Kitasatosporales</taxon>
        <taxon>Streptomycetaceae</taxon>
        <taxon>Streptomyces</taxon>
    </lineage>
</organism>
<feature type="compositionally biased region" description="Basic and acidic residues" evidence="1">
    <location>
        <begin position="1"/>
        <end position="41"/>
    </location>
</feature>
<accession>A0A0B5EZA9</accession>
<evidence type="ECO:0000313" key="2">
    <source>
        <dbReference type="EMBL" id="AJE84705.1"/>
    </source>
</evidence>
<feature type="region of interest" description="Disordered" evidence="1">
    <location>
        <begin position="1"/>
        <end position="56"/>
    </location>
</feature>
<protein>
    <submittedName>
        <fullName evidence="2">Uncharacterized protein</fullName>
    </submittedName>
</protein>
<sequence>MATSHDNDDTTVHPDNIHVTDAPEKTEAKDKPRAKKGKGEGDVSTDNIHVTTEPAH</sequence>